<evidence type="ECO:0000256" key="8">
    <source>
        <dbReference type="ARBA" id="ARBA00023118"/>
    </source>
</evidence>
<gene>
    <name evidence="9 11" type="primary">cas2</name>
    <name evidence="11" type="ORF">ACFQ5M_03830</name>
</gene>
<dbReference type="Pfam" id="PF09827">
    <property type="entry name" value="CRISPR_Cas2"/>
    <property type="match status" value="1"/>
</dbReference>
<dbReference type="PANTHER" id="PTHR34405">
    <property type="entry name" value="CRISPR-ASSOCIATED ENDORIBONUCLEASE CAS2"/>
    <property type="match status" value="1"/>
</dbReference>
<sequence>MLIVVGYDISLMDPQGAKRLRHAAKICDRYGQRVQNSVFECLINTLEFEKLQRELKAVINPEVDSLRFYNLGQNYETKVKHVGAKAVTNMDQPMIF</sequence>
<dbReference type="InterPro" id="IPR019199">
    <property type="entry name" value="Virulence_VapD/CRISPR_Cas2"/>
</dbReference>
<evidence type="ECO:0000256" key="6">
    <source>
        <dbReference type="ARBA" id="ARBA00022801"/>
    </source>
</evidence>
<evidence type="ECO:0000256" key="7">
    <source>
        <dbReference type="ARBA" id="ARBA00022842"/>
    </source>
</evidence>
<comment type="subunit">
    <text evidence="9">Homodimer, forms a heterotetramer with a Cas1 homodimer.</text>
</comment>
<comment type="function">
    <text evidence="9">CRISPR (clustered regularly interspaced short palindromic repeat), is an adaptive immune system that provides protection against mobile genetic elements (viruses, transposable elements and conjugative plasmids). CRISPR clusters contain sequences complementary to antecedent mobile elements and target invading nucleic acids. CRISPR clusters are transcribed and processed into CRISPR RNA (crRNA). Functions as a ssRNA-specific endoribonuclease. Involved in the integration of spacer DNA into the CRISPR cassette.</text>
</comment>
<organism evidence="11 12">
    <name type="scientific">Agrilactobacillus yilanensis</name>
    <dbReference type="NCBI Taxonomy" id="2485997"/>
    <lineage>
        <taxon>Bacteria</taxon>
        <taxon>Bacillati</taxon>
        <taxon>Bacillota</taxon>
        <taxon>Bacilli</taxon>
        <taxon>Lactobacillales</taxon>
        <taxon>Lactobacillaceae</taxon>
        <taxon>Agrilactobacillus</taxon>
    </lineage>
</organism>
<evidence type="ECO:0000256" key="9">
    <source>
        <dbReference type="HAMAP-Rule" id="MF_01471"/>
    </source>
</evidence>
<evidence type="ECO:0000256" key="1">
    <source>
        <dbReference type="ARBA" id="ARBA00001946"/>
    </source>
</evidence>
<dbReference type="HAMAP" id="MF_01471">
    <property type="entry name" value="Cas2"/>
    <property type="match status" value="1"/>
</dbReference>
<comment type="similarity">
    <text evidence="2 9 10">Belongs to the CRISPR-associated endoribonuclease Cas2 protein family.</text>
</comment>
<dbReference type="GO" id="GO:0004519">
    <property type="term" value="F:endonuclease activity"/>
    <property type="evidence" value="ECO:0007669"/>
    <property type="project" value="UniProtKB-KW"/>
</dbReference>
<keyword evidence="8 9" id="KW-0051">Antiviral defense</keyword>
<dbReference type="CDD" id="cd09725">
    <property type="entry name" value="Cas2_I_II_III"/>
    <property type="match status" value="1"/>
</dbReference>
<dbReference type="EMBL" id="JBHTOP010000006">
    <property type="protein sequence ID" value="MFD1671218.1"/>
    <property type="molecule type" value="Genomic_DNA"/>
</dbReference>
<evidence type="ECO:0000256" key="2">
    <source>
        <dbReference type="ARBA" id="ARBA00009959"/>
    </source>
</evidence>
<evidence type="ECO:0000256" key="3">
    <source>
        <dbReference type="ARBA" id="ARBA00022722"/>
    </source>
</evidence>
<evidence type="ECO:0000256" key="10">
    <source>
        <dbReference type="PIRNR" id="PIRNR032582"/>
    </source>
</evidence>
<comment type="cofactor">
    <cofactor evidence="1 9">
        <name>Mg(2+)</name>
        <dbReference type="ChEBI" id="CHEBI:18420"/>
    </cofactor>
</comment>
<comment type="caution">
    <text evidence="11">The sequence shown here is derived from an EMBL/GenBank/DDBJ whole genome shotgun (WGS) entry which is preliminary data.</text>
</comment>
<keyword evidence="6 9" id="KW-0378">Hydrolase</keyword>
<reference evidence="12" key="1">
    <citation type="journal article" date="2019" name="Int. J. Syst. Evol. Microbiol.">
        <title>The Global Catalogue of Microorganisms (GCM) 10K type strain sequencing project: providing services to taxonomists for standard genome sequencing and annotation.</title>
        <authorList>
            <consortium name="The Broad Institute Genomics Platform"/>
            <consortium name="The Broad Institute Genome Sequencing Center for Infectious Disease"/>
            <person name="Wu L."/>
            <person name="Ma J."/>
        </authorList>
    </citation>
    <scope>NUCLEOTIDE SEQUENCE [LARGE SCALE GENOMIC DNA]</scope>
    <source>
        <strain evidence="12">CCM 8896</strain>
    </source>
</reference>
<feature type="binding site" evidence="9">
    <location>
        <position position="8"/>
    </location>
    <ligand>
        <name>Mg(2+)</name>
        <dbReference type="ChEBI" id="CHEBI:18420"/>
        <note>catalytic</note>
    </ligand>
</feature>
<dbReference type="NCBIfam" id="TIGR01573">
    <property type="entry name" value="cas2"/>
    <property type="match status" value="1"/>
</dbReference>
<accession>A0ABW4J5L6</accession>
<dbReference type="InterPro" id="IPR021127">
    <property type="entry name" value="CRISPR_associated_Cas2"/>
</dbReference>
<evidence type="ECO:0000256" key="5">
    <source>
        <dbReference type="ARBA" id="ARBA00022759"/>
    </source>
</evidence>
<evidence type="ECO:0000313" key="11">
    <source>
        <dbReference type="EMBL" id="MFD1671218.1"/>
    </source>
</evidence>
<keyword evidence="4 9" id="KW-0479">Metal-binding</keyword>
<dbReference type="Proteomes" id="UP001597267">
    <property type="component" value="Unassembled WGS sequence"/>
</dbReference>
<keyword evidence="7 9" id="KW-0460">Magnesium</keyword>
<dbReference type="PANTHER" id="PTHR34405:SF3">
    <property type="entry name" value="CRISPR-ASSOCIATED ENDORIBONUCLEASE CAS2 3"/>
    <property type="match status" value="1"/>
</dbReference>
<proteinExistence type="inferred from homology"/>
<protein>
    <recommendedName>
        <fullName evidence="9">CRISPR-associated endoribonuclease Cas2</fullName>
        <ecNumber evidence="9">3.1.-.-</ecNumber>
    </recommendedName>
</protein>
<dbReference type="PIRSF" id="PIRSF032582">
    <property type="entry name" value="Cas2"/>
    <property type="match status" value="1"/>
</dbReference>
<keyword evidence="3 9" id="KW-0540">Nuclease</keyword>
<keyword evidence="5 9" id="KW-0255">Endonuclease</keyword>
<dbReference type="Gene3D" id="3.30.70.240">
    <property type="match status" value="1"/>
</dbReference>
<dbReference type="RefSeq" id="WP_125713669.1">
    <property type="nucleotide sequence ID" value="NZ_JBHTOP010000006.1"/>
</dbReference>
<keyword evidence="12" id="KW-1185">Reference proteome</keyword>
<dbReference type="EC" id="3.1.-.-" evidence="9"/>
<dbReference type="SUPFAM" id="SSF143430">
    <property type="entry name" value="TTP0101/SSO1404-like"/>
    <property type="match status" value="1"/>
</dbReference>
<evidence type="ECO:0000256" key="4">
    <source>
        <dbReference type="ARBA" id="ARBA00022723"/>
    </source>
</evidence>
<evidence type="ECO:0000313" key="12">
    <source>
        <dbReference type="Proteomes" id="UP001597267"/>
    </source>
</evidence>
<name>A0ABW4J5L6_9LACO</name>